<dbReference type="EMBL" id="BQNB010014996">
    <property type="protein sequence ID" value="GJT34813.1"/>
    <property type="molecule type" value="Genomic_DNA"/>
</dbReference>
<dbReference type="Proteomes" id="UP001151760">
    <property type="component" value="Unassembled WGS sequence"/>
</dbReference>
<name>A0ABQ5D932_9ASTR</name>
<protein>
    <submittedName>
        <fullName evidence="3">Uncharacterized protein</fullName>
    </submittedName>
</protein>
<reference evidence="3" key="1">
    <citation type="journal article" date="2022" name="Int. J. Mol. Sci.">
        <title>Draft Genome of Tanacetum Coccineum: Genomic Comparison of Closely Related Tanacetum-Family Plants.</title>
        <authorList>
            <person name="Yamashiro T."/>
            <person name="Shiraishi A."/>
            <person name="Nakayama K."/>
            <person name="Satake H."/>
        </authorList>
    </citation>
    <scope>NUCLEOTIDE SEQUENCE</scope>
</reference>
<keyword evidence="4" id="KW-1185">Reference proteome</keyword>
<evidence type="ECO:0000313" key="4">
    <source>
        <dbReference type="Proteomes" id="UP001151760"/>
    </source>
</evidence>
<accession>A0ABQ5D932</accession>
<evidence type="ECO:0000256" key="2">
    <source>
        <dbReference type="SAM" id="MobiDB-lite"/>
    </source>
</evidence>
<feature type="coiled-coil region" evidence="1">
    <location>
        <begin position="390"/>
        <end position="424"/>
    </location>
</feature>
<reference evidence="3" key="2">
    <citation type="submission" date="2022-01" db="EMBL/GenBank/DDBJ databases">
        <authorList>
            <person name="Yamashiro T."/>
            <person name="Shiraishi A."/>
            <person name="Satake H."/>
            <person name="Nakayama K."/>
        </authorList>
    </citation>
    <scope>NUCLEOTIDE SEQUENCE</scope>
</reference>
<evidence type="ECO:0000256" key="1">
    <source>
        <dbReference type="SAM" id="Coils"/>
    </source>
</evidence>
<feature type="compositionally biased region" description="Polar residues" evidence="2">
    <location>
        <begin position="593"/>
        <end position="630"/>
    </location>
</feature>
<feature type="region of interest" description="Disordered" evidence="2">
    <location>
        <begin position="583"/>
        <end position="630"/>
    </location>
</feature>
<proteinExistence type="predicted"/>
<organism evidence="3 4">
    <name type="scientific">Tanacetum coccineum</name>
    <dbReference type="NCBI Taxonomy" id="301880"/>
    <lineage>
        <taxon>Eukaryota</taxon>
        <taxon>Viridiplantae</taxon>
        <taxon>Streptophyta</taxon>
        <taxon>Embryophyta</taxon>
        <taxon>Tracheophyta</taxon>
        <taxon>Spermatophyta</taxon>
        <taxon>Magnoliopsida</taxon>
        <taxon>eudicotyledons</taxon>
        <taxon>Gunneridae</taxon>
        <taxon>Pentapetalae</taxon>
        <taxon>asterids</taxon>
        <taxon>campanulids</taxon>
        <taxon>Asterales</taxon>
        <taxon>Asteraceae</taxon>
        <taxon>Asteroideae</taxon>
        <taxon>Anthemideae</taxon>
        <taxon>Anthemidinae</taxon>
        <taxon>Tanacetum</taxon>
    </lineage>
</organism>
<comment type="caution">
    <text evidence="3">The sequence shown here is derived from an EMBL/GenBank/DDBJ whole genome shotgun (WGS) entry which is preliminary data.</text>
</comment>
<keyword evidence="1" id="KW-0175">Coiled coil</keyword>
<gene>
    <name evidence="3" type="ORF">Tco_0925232</name>
</gene>
<sequence>MESLNSNSQERELYQLQQMQHKVKESCMKSFRLLQSHLQVLSYSDLKINGCIERAFATLFEQDVQTFTGIMLLNLDQLEKQLDKDEFQGDRSMAALCVINKQFQMFIDSQYTWDYDSQMTEKYFAEYTGIEVKQFIKKTLAERTRHKRQYDRRMNERQMQSRESKVVLSKALDASLVVTECSGTKSDEHITSTSSRTYITHAVDADIRLVNDQVPFAEVQLTAQHNVLANEHQHTEQSEPIYDTYLLEKVDSNTTPDSTNMCHRGGEIDQDAEQYQAKSPLLKAELVKSKEMIEKETYNELSRRFLLLEKHCISLEISIHNKEESFQSNKPCKNQDAPEFREFFEINDLKAQLQAKTTLICNLKNQIKSVKDASNEAKVKQEIDVLETINIELESSVAKLLAENEKLNKENEHLKQTYKELYDSIKKTRIQTKDHNDSLIAQVNSKTVENADLKAQIQEKVFANVALKNELRKLKGNSVDTKFAKPSILGKPVLQPPRNQSVVRQPNAFKSERPNFSKPRFASQVDVNNVLSKPVTPHYLPKVREYVLAKPHHVIAPGSFRNSQEEPYGSNDMAHNHYLEEARKKTQERNRNSKPSVMHTTSLQNTTNGSKPNPRSNNQISRSLPVSKSSCGMSNGVSLVDHSRNSSSFSDSKHFVCSTCHKCVFNANHDNCITKFLKEVNSRAKVQSPKTRNNNKNLLNQRVDTQKPSRQIAIAKVFFSHKSPPLCNENQTLPRICLRWKHDVV</sequence>
<evidence type="ECO:0000313" key="3">
    <source>
        <dbReference type="EMBL" id="GJT34813.1"/>
    </source>
</evidence>